<keyword evidence="6 8" id="KW-0472">Membrane</keyword>
<feature type="transmembrane region" description="Helical" evidence="8">
    <location>
        <begin position="31"/>
        <end position="55"/>
    </location>
</feature>
<dbReference type="RefSeq" id="XP_072854442.1">
    <property type="nucleotide sequence ID" value="XM_072998341.1"/>
</dbReference>
<proteinExistence type="inferred from homology"/>
<protein>
    <submittedName>
        <fullName evidence="10 11">RELT-like protein 2 isoform X1</fullName>
    </submittedName>
</protein>
<sequence>MEGSDRANRTGVQVMEQNVTEDGDGDTQHSVYMLFLLVLVFFVMGLVGFLICHILKKKGYRCRTFRDELEPDNKEPLTPTEDGEDEELNEDTVEKIVKCIIQNEANVEVLKEMLAEGDTDPPMPVPVPSGLCPHRISQDGGLPHHHTVHLGSAQAPCIHCIKKKRHPLHRQGRSKESKSKMHPGETTVFSVGRFHVTHIEKKLDSHGSQEESFRSSKQDLGSADTDQEIHNNEKPQWDGSQNGVVQMDGLLQGTVHQADTQSDRGANEDHVHESAQENSLSNVTADSEVSMNGPERKEYSKASLLQPAGLLGTVTGCTSETNCSAQPKSLCSEDLKKVERLDKTPDTCEDEGIEKGASEISENKGNQVFQPGSKLDISGTAITQTSNKEIQEQSSVMKDPGVSV</sequence>
<dbReference type="GO" id="GO:0005886">
    <property type="term" value="C:plasma membrane"/>
    <property type="evidence" value="ECO:0007669"/>
    <property type="project" value="UniProtKB-SubCell"/>
</dbReference>
<dbReference type="GeneID" id="110082013"/>
<name>A0A6J0U9G1_9SAUR</name>
<gene>
    <name evidence="10 11" type="primary">RELL2</name>
</gene>
<evidence type="ECO:0000256" key="6">
    <source>
        <dbReference type="ARBA" id="ARBA00023136"/>
    </source>
</evidence>
<feature type="region of interest" description="Disordered" evidence="7">
    <location>
        <begin position="165"/>
        <end position="186"/>
    </location>
</feature>
<dbReference type="GO" id="GO:0010811">
    <property type="term" value="P:positive regulation of cell-substrate adhesion"/>
    <property type="evidence" value="ECO:0007669"/>
    <property type="project" value="TreeGrafter"/>
</dbReference>
<evidence type="ECO:0000313" key="9">
    <source>
        <dbReference type="Proteomes" id="UP001652642"/>
    </source>
</evidence>
<dbReference type="CTD" id="285613"/>
<evidence type="ECO:0000313" key="10">
    <source>
        <dbReference type="RefSeq" id="XP_020654849.2"/>
    </source>
</evidence>
<organism evidence="9 10">
    <name type="scientific">Pogona vitticeps</name>
    <name type="common">central bearded dragon</name>
    <dbReference type="NCBI Taxonomy" id="103695"/>
    <lineage>
        <taxon>Eukaryota</taxon>
        <taxon>Metazoa</taxon>
        <taxon>Chordata</taxon>
        <taxon>Craniata</taxon>
        <taxon>Vertebrata</taxon>
        <taxon>Euteleostomi</taxon>
        <taxon>Lepidosauria</taxon>
        <taxon>Squamata</taxon>
        <taxon>Bifurcata</taxon>
        <taxon>Unidentata</taxon>
        <taxon>Episquamata</taxon>
        <taxon>Toxicofera</taxon>
        <taxon>Iguania</taxon>
        <taxon>Acrodonta</taxon>
        <taxon>Agamidae</taxon>
        <taxon>Amphibolurinae</taxon>
        <taxon>Pogona</taxon>
    </lineage>
</organism>
<comment type="subcellular location">
    <subcellularLocation>
        <location evidence="1">Cell membrane</location>
        <topology evidence="1">Single-pass membrane protein</topology>
    </subcellularLocation>
</comment>
<evidence type="ECO:0000256" key="1">
    <source>
        <dbReference type="ARBA" id="ARBA00004162"/>
    </source>
</evidence>
<dbReference type="InterPro" id="IPR022248">
    <property type="entry name" value="TNF_rcpt_RELT"/>
</dbReference>
<feature type="compositionally biased region" description="Basic and acidic residues" evidence="7">
    <location>
        <begin position="201"/>
        <end position="217"/>
    </location>
</feature>
<dbReference type="Proteomes" id="UP001652642">
    <property type="component" value="Chromosome 4"/>
</dbReference>
<dbReference type="PANTHER" id="PTHR31481:SF0">
    <property type="entry name" value="RELT-LIKE PROTEIN 2"/>
    <property type="match status" value="1"/>
</dbReference>
<dbReference type="RefSeq" id="XP_020654849.2">
    <property type="nucleotide sequence ID" value="XM_020799190.2"/>
</dbReference>
<keyword evidence="5 8" id="KW-1133">Transmembrane helix</keyword>
<dbReference type="AlphaFoldDB" id="A0A6J0U9G1"/>
<dbReference type="InterPro" id="IPR042313">
    <property type="entry name" value="RELL2"/>
</dbReference>
<evidence type="ECO:0000256" key="7">
    <source>
        <dbReference type="SAM" id="MobiDB-lite"/>
    </source>
</evidence>
<reference evidence="10 11" key="1">
    <citation type="submission" date="2025-05" db="UniProtKB">
        <authorList>
            <consortium name="RefSeq"/>
        </authorList>
    </citation>
    <scope>IDENTIFICATION</scope>
</reference>
<keyword evidence="9" id="KW-1185">Reference proteome</keyword>
<evidence type="ECO:0000256" key="2">
    <source>
        <dbReference type="ARBA" id="ARBA00008688"/>
    </source>
</evidence>
<feature type="compositionally biased region" description="Basic and acidic residues" evidence="7">
    <location>
        <begin position="227"/>
        <end position="236"/>
    </location>
</feature>
<evidence type="ECO:0000256" key="8">
    <source>
        <dbReference type="SAM" id="Phobius"/>
    </source>
</evidence>
<accession>A0A6J0U9G1</accession>
<feature type="compositionally biased region" description="Basic and acidic residues" evidence="7">
    <location>
        <begin position="261"/>
        <end position="275"/>
    </location>
</feature>
<evidence type="ECO:0000256" key="5">
    <source>
        <dbReference type="ARBA" id="ARBA00022989"/>
    </source>
</evidence>
<evidence type="ECO:0000256" key="3">
    <source>
        <dbReference type="ARBA" id="ARBA00022475"/>
    </source>
</evidence>
<keyword evidence="4 8" id="KW-0812">Transmembrane</keyword>
<dbReference type="GO" id="GO:1900745">
    <property type="term" value="P:positive regulation of p38MAPK cascade"/>
    <property type="evidence" value="ECO:0007669"/>
    <property type="project" value="InterPro"/>
</dbReference>
<feature type="region of interest" description="Disordered" evidence="7">
    <location>
        <begin position="70"/>
        <end position="89"/>
    </location>
</feature>
<keyword evidence="3" id="KW-1003">Cell membrane</keyword>
<evidence type="ECO:0000256" key="4">
    <source>
        <dbReference type="ARBA" id="ARBA00022692"/>
    </source>
</evidence>
<feature type="region of interest" description="Disordered" evidence="7">
    <location>
        <begin position="201"/>
        <end position="243"/>
    </location>
</feature>
<comment type="similarity">
    <text evidence="2">Belongs to the RELT family.</text>
</comment>
<dbReference type="Pfam" id="PF12606">
    <property type="entry name" value="RELT"/>
    <property type="match status" value="1"/>
</dbReference>
<feature type="compositionally biased region" description="Polar residues" evidence="7">
    <location>
        <begin position="276"/>
        <end position="290"/>
    </location>
</feature>
<evidence type="ECO:0000313" key="11">
    <source>
        <dbReference type="RefSeq" id="XP_072854442.1"/>
    </source>
</evidence>
<dbReference type="PANTHER" id="PTHR31481">
    <property type="entry name" value="RELT-LIKE PROTEIN 2 RELL2"/>
    <property type="match status" value="1"/>
</dbReference>
<feature type="region of interest" description="Disordered" evidence="7">
    <location>
        <begin position="256"/>
        <end position="302"/>
    </location>
</feature>
<feature type="compositionally biased region" description="Basic and acidic residues" evidence="7">
    <location>
        <begin position="173"/>
        <end position="183"/>
    </location>
</feature>